<keyword evidence="1 2" id="KW-1015">Disulfide bond</keyword>
<dbReference type="FunFam" id="2.60.120.200:FF:000193">
    <property type="entry name" value="Tyrosine-protein kinase receptor"/>
    <property type="match status" value="1"/>
</dbReference>
<feature type="non-terminal residue" evidence="4">
    <location>
        <position position="1"/>
    </location>
</feature>
<dbReference type="AlphaFoldDB" id="A0ABD0YAF4"/>
<dbReference type="SMART" id="SM00137">
    <property type="entry name" value="MAM"/>
    <property type="match status" value="1"/>
</dbReference>
<name>A0ABD0YAF4_9HEMI</name>
<dbReference type="InterPro" id="IPR002172">
    <property type="entry name" value="LDrepeatLR_classA_rpt"/>
</dbReference>
<evidence type="ECO:0000256" key="2">
    <source>
        <dbReference type="PROSITE-ProRule" id="PRU00124"/>
    </source>
</evidence>
<evidence type="ECO:0000313" key="5">
    <source>
        <dbReference type="Proteomes" id="UP001558652"/>
    </source>
</evidence>
<dbReference type="Pfam" id="PF00057">
    <property type="entry name" value="Ldl_recept_a"/>
    <property type="match status" value="1"/>
</dbReference>
<dbReference type="CDD" id="cd06263">
    <property type="entry name" value="MAM"/>
    <property type="match status" value="1"/>
</dbReference>
<proteinExistence type="predicted"/>
<evidence type="ECO:0000259" key="3">
    <source>
        <dbReference type="PROSITE" id="PS50060"/>
    </source>
</evidence>
<dbReference type="Gene3D" id="2.60.120.200">
    <property type="match status" value="1"/>
</dbReference>
<comment type="caution">
    <text evidence="2">Lacks conserved residue(s) required for the propagation of feature annotation.</text>
</comment>
<dbReference type="PANTHER" id="PTHR23282:SF146">
    <property type="entry name" value="RT07201P-RELATED"/>
    <property type="match status" value="1"/>
</dbReference>
<dbReference type="InterPro" id="IPR000998">
    <property type="entry name" value="MAM_dom"/>
</dbReference>
<dbReference type="PROSITE" id="PS50060">
    <property type="entry name" value="MAM_2"/>
    <property type="match status" value="2"/>
</dbReference>
<dbReference type="PROSITE" id="PS50068">
    <property type="entry name" value="LDLRA_2"/>
    <property type="match status" value="1"/>
</dbReference>
<dbReference type="InterPro" id="IPR036055">
    <property type="entry name" value="LDL_receptor-like_sf"/>
</dbReference>
<comment type="caution">
    <text evidence="4">The sequence shown here is derived from an EMBL/GenBank/DDBJ whole genome shotgun (WGS) entry which is preliminary data.</text>
</comment>
<dbReference type="SUPFAM" id="SSF57424">
    <property type="entry name" value="LDL receptor-like module"/>
    <property type="match status" value="1"/>
</dbReference>
<dbReference type="PROSITE" id="PS01209">
    <property type="entry name" value="LDLRA_1"/>
    <property type="match status" value="1"/>
</dbReference>
<feature type="disulfide bond" evidence="2">
    <location>
        <begin position="52"/>
        <end position="64"/>
    </location>
</feature>
<organism evidence="4 5">
    <name type="scientific">Ranatra chinensis</name>
    <dbReference type="NCBI Taxonomy" id="642074"/>
    <lineage>
        <taxon>Eukaryota</taxon>
        <taxon>Metazoa</taxon>
        <taxon>Ecdysozoa</taxon>
        <taxon>Arthropoda</taxon>
        <taxon>Hexapoda</taxon>
        <taxon>Insecta</taxon>
        <taxon>Pterygota</taxon>
        <taxon>Neoptera</taxon>
        <taxon>Paraneoptera</taxon>
        <taxon>Hemiptera</taxon>
        <taxon>Heteroptera</taxon>
        <taxon>Panheteroptera</taxon>
        <taxon>Nepomorpha</taxon>
        <taxon>Nepidae</taxon>
        <taxon>Ranatrinae</taxon>
        <taxon>Ranatra</taxon>
    </lineage>
</organism>
<dbReference type="SMART" id="SM00192">
    <property type="entry name" value="LDLa"/>
    <property type="match status" value="1"/>
</dbReference>
<dbReference type="InterPro" id="IPR023415">
    <property type="entry name" value="LDLR_class-A_CS"/>
</dbReference>
<dbReference type="PANTHER" id="PTHR23282">
    <property type="entry name" value="APICAL ENDOSOMAL GLYCOPROTEIN PRECURSOR"/>
    <property type="match status" value="1"/>
</dbReference>
<dbReference type="Proteomes" id="UP001558652">
    <property type="component" value="Unassembled WGS sequence"/>
</dbReference>
<accession>A0ABD0YAF4</accession>
<sequence length="242" mass="27254">SSWQNYTFLIGKVTQEFKIVLEVTLSHDYPAHLALDNILLKNCFPDPPQNVCSSTQFQCANSACIDATKVCDINIDCEGGEDESAAQECDKVMSFARCTFEDGWCGWHNDPKNYLNWTQNNGSTPTASTGPSFDHTYQNSTGMYLYVDMTGKQLDMGTASDLESPIIDCPPPYHSNVSSPYYNSCYITFHYHKHGPHSGSLGLFLIEMQRNTNVTTKVWWSFGTKGNKWFRQVVRLPNITAK</sequence>
<dbReference type="SUPFAM" id="SSF49899">
    <property type="entry name" value="Concanavalin A-like lectins/glucanases"/>
    <property type="match status" value="1"/>
</dbReference>
<protein>
    <recommendedName>
        <fullName evidence="3">MAM domain-containing protein</fullName>
    </recommendedName>
</protein>
<dbReference type="CDD" id="cd00112">
    <property type="entry name" value="LDLa"/>
    <property type="match status" value="1"/>
</dbReference>
<dbReference type="InterPro" id="IPR013320">
    <property type="entry name" value="ConA-like_dom_sf"/>
</dbReference>
<dbReference type="EMBL" id="JBFDAA010000011">
    <property type="protein sequence ID" value="KAL1124321.1"/>
    <property type="molecule type" value="Genomic_DNA"/>
</dbReference>
<keyword evidence="5" id="KW-1185">Reference proteome</keyword>
<dbReference type="InterPro" id="IPR051560">
    <property type="entry name" value="MAM_domain-containing"/>
</dbReference>
<feature type="disulfide bond" evidence="2">
    <location>
        <begin position="59"/>
        <end position="77"/>
    </location>
</feature>
<dbReference type="Gene3D" id="4.10.400.10">
    <property type="entry name" value="Low-density Lipoprotein Receptor"/>
    <property type="match status" value="1"/>
</dbReference>
<dbReference type="Pfam" id="PF00629">
    <property type="entry name" value="MAM"/>
    <property type="match status" value="1"/>
</dbReference>
<evidence type="ECO:0000256" key="1">
    <source>
        <dbReference type="ARBA" id="ARBA00023157"/>
    </source>
</evidence>
<reference evidence="4 5" key="1">
    <citation type="submission" date="2024-07" db="EMBL/GenBank/DDBJ databases">
        <title>Chromosome-level genome assembly of the water stick insect Ranatra chinensis (Heteroptera: Nepidae).</title>
        <authorList>
            <person name="Liu X."/>
        </authorList>
    </citation>
    <scope>NUCLEOTIDE SEQUENCE [LARGE SCALE GENOMIC DNA]</scope>
    <source>
        <strain evidence="4">Cailab_2021Rc</strain>
        <tissue evidence="4">Muscle</tissue>
    </source>
</reference>
<evidence type="ECO:0000313" key="4">
    <source>
        <dbReference type="EMBL" id="KAL1124321.1"/>
    </source>
</evidence>
<gene>
    <name evidence="4" type="ORF">AAG570_002089</name>
</gene>
<feature type="domain" description="MAM" evidence="3">
    <location>
        <begin position="96"/>
        <end position="242"/>
    </location>
</feature>
<feature type="domain" description="MAM" evidence="3">
    <location>
        <begin position="1"/>
        <end position="45"/>
    </location>
</feature>